<dbReference type="CDD" id="cd00616">
    <property type="entry name" value="AHBA_syn"/>
    <property type="match status" value="1"/>
</dbReference>
<dbReference type="AlphaFoldDB" id="B8EJ30"/>
<evidence type="ECO:0000256" key="1">
    <source>
        <dbReference type="RuleBase" id="RU004508"/>
    </source>
</evidence>
<dbReference type="eggNOG" id="COG0399">
    <property type="taxonomic scope" value="Bacteria"/>
</dbReference>
<dbReference type="GO" id="GO:0000271">
    <property type="term" value="P:polysaccharide biosynthetic process"/>
    <property type="evidence" value="ECO:0007669"/>
    <property type="project" value="TreeGrafter"/>
</dbReference>
<dbReference type="RefSeq" id="WP_012592590.1">
    <property type="nucleotide sequence ID" value="NC_011666.1"/>
</dbReference>
<dbReference type="GO" id="GO:0008483">
    <property type="term" value="F:transaminase activity"/>
    <property type="evidence" value="ECO:0007669"/>
    <property type="project" value="UniProtKB-KW"/>
</dbReference>
<dbReference type="SUPFAM" id="SSF53383">
    <property type="entry name" value="PLP-dependent transferases"/>
    <property type="match status" value="1"/>
</dbReference>
<dbReference type="Pfam" id="PF01041">
    <property type="entry name" value="DegT_DnrJ_EryC1"/>
    <property type="match status" value="1"/>
</dbReference>
<dbReference type="PANTHER" id="PTHR30244">
    <property type="entry name" value="TRANSAMINASE"/>
    <property type="match status" value="1"/>
</dbReference>
<organism evidence="2 3">
    <name type="scientific">Methylocella silvestris (strain DSM 15510 / CIP 108128 / LMG 27833 / NCIMB 13906 / BL2)</name>
    <dbReference type="NCBI Taxonomy" id="395965"/>
    <lineage>
        <taxon>Bacteria</taxon>
        <taxon>Pseudomonadati</taxon>
        <taxon>Pseudomonadota</taxon>
        <taxon>Alphaproteobacteria</taxon>
        <taxon>Hyphomicrobiales</taxon>
        <taxon>Beijerinckiaceae</taxon>
        <taxon>Methylocella</taxon>
    </lineage>
</organism>
<dbReference type="Proteomes" id="UP000002257">
    <property type="component" value="Chromosome"/>
</dbReference>
<dbReference type="GO" id="GO:0030170">
    <property type="term" value="F:pyridoxal phosphate binding"/>
    <property type="evidence" value="ECO:0007669"/>
    <property type="project" value="TreeGrafter"/>
</dbReference>
<accession>B8EJ30</accession>
<comment type="similarity">
    <text evidence="1">Belongs to the DegT/DnrJ/EryC1 family.</text>
</comment>
<name>B8EJ30_METSB</name>
<sequence length="382" mass="41396">MDTTWLTLSDPDMSEIEAAAARDVLVSARMSSGPVTEGFEEAFAQYLGRKHAIAVSSGIIGLYLTLQAYGVGPGDEIVAPSHSFRETVHAIALTGARPVFADVDYWTGALAPDKAAACLTERTRMIVAGNPAGHPAPWAPLRELATGAGVALIEDSTEAIGSVYKGARVGSFGDCSIFDFSQPGALICGEGGMIVTDDDDRALAIRRLRSRKLEERTSVVIGAVAPLQASLSDLASAVGLAQLRRLDVLLARRKTIEAYYGDYFRSFEGIKDPYIAPDVDEVHWFLFVVHLGTRFSRSSRDSIIDDLKTEKIESAAYSQPLHLQRRYFDMGYRRGDFFVTEKVADRAVALPFHAHLTEEQIAFIVGTMKDASINNGAGAAIY</sequence>
<keyword evidence="3" id="KW-1185">Reference proteome</keyword>
<dbReference type="KEGG" id="msl:Msil_3637"/>
<evidence type="ECO:0000313" key="3">
    <source>
        <dbReference type="Proteomes" id="UP000002257"/>
    </source>
</evidence>
<dbReference type="InterPro" id="IPR015424">
    <property type="entry name" value="PyrdxlP-dep_Trfase"/>
</dbReference>
<keyword evidence="2" id="KW-0032">Aminotransferase</keyword>
<proteinExistence type="inferred from homology"/>
<dbReference type="PANTHER" id="PTHR30244:SF39">
    <property type="entry name" value="BLR3650 PROTEIN"/>
    <property type="match status" value="1"/>
</dbReference>
<dbReference type="Gene3D" id="3.40.640.10">
    <property type="entry name" value="Type I PLP-dependent aspartate aminotransferase-like (Major domain)"/>
    <property type="match status" value="1"/>
</dbReference>
<reference evidence="2 3" key="1">
    <citation type="journal article" date="2010" name="J. Bacteriol.">
        <title>Complete genome sequence of the aerobic facultative methanotroph Methylocella silvestris BL2.</title>
        <authorList>
            <person name="Chen Y."/>
            <person name="Crombie A."/>
            <person name="Rahman M.T."/>
            <person name="Dedysh S.N."/>
            <person name="Liesack W."/>
            <person name="Stott M.B."/>
            <person name="Alam M."/>
            <person name="Theisen A.R."/>
            <person name="Murrell J.C."/>
            <person name="Dunfield P.F."/>
        </authorList>
    </citation>
    <scope>NUCLEOTIDE SEQUENCE [LARGE SCALE GENOMIC DNA]</scope>
    <source>
        <strain evidence="3">DSM 15510 / CIP 108128 / LMG 27833 / NCIMB 13906 / BL2</strain>
    </source>
</reference>
<dbReference type="STRING" id="395965.Msil_3637"/>
<evidence type="ECO:0000313" key="2">
    <source>
        <dbReference type="EMBL" id="ACK52522.1"/>
    </source>
</evidence>
<dbReference type="Gene3D" id="3.90.1150.10">
    <property type="entry name" value="Aspartate Aminotransferase, domain 1"/>
    <property type="match status" value="1"/>
</dbReference>
<dbReference type="InterPro" id="IPR000653">
    <property type="entry name" value="DegT/StrS_aminotransferase"/>
</dbReference>
<dbReference type="OrthoDB" id="9768668at2"/>
<protein>
    <submittedName>
        <fullName evidence="2">DegT/DnrJ/EryC1/StrS aminotransferase</fullName>
    </submittedName>
</protein>
<dbReference type="HOGENOM" id="CLU_033332_0_1_5"/>
<keyword evidence="1" id="KW-0663">Pyridoxal phosphate</keyword>
<dbReference type="PIRSF" id="PIRSF000390">
    <property type="entry name" value="PLP_StrS"/>
    <property type="match status" value="1"/>
</dbReference>
<gene>
    <name evidence="2" type="ordered locus">Msil_3637</name>
</gene>
<keyword evidence="2" id="KW-0808">Transferase</keyword>
<dbReference type="EMBL" id="CP001280">
    <property type="protein sequence ID" value="ACK52522.1"/>
    <property type="molecule type" value="Genomic_DNA"/>
</dbReference>
<dbReference type="InterPro" id="IPR015422">
    <property type="entry name" value="PyrdxlP-dep_Trfase_small"/>
</dbReference>
<dbReference type="InterPro" id="IPR015421">
    <property type="entry name" value="PyrdxlP-dep_Trfase_major"/>
</dbReference>